<evidence type="ECO:0000256" key="2">
    <source>
        <dbReference type="ARBA" id="ARBA00005992"/>
    </source>
</evidence>
<reference evidence="12" key="2">
    <citation type="submission" date="2020-09" db="EMBL/GenBank/DDBJ databases">
        <authorList>
            <person name="Sun Q."/>
            <person name="Zhou Y."/>
        </authorList>
    </citation>
    <scope>NUCLEOTIDE SEQUENCE</scope>
    <source>
        <strain evidence="12">CGMCC 1.15082</strain>
    </source>
</reference>
<keyword evidence="10" id="KW-0732">Signal</keyword>
<keyword evidence="8 9" id="KW-0961">Cell wall biogenesis/degradation</keyword>
<reference evidence="12" key="1">
    <citation type="journal article" date="2014" name="Int. J. Syst. Evol. Microbiol.">
        <title>Complete genome sequence of Corynebacterium casei LMG S-19264T (=DSM 44701T), isolated from a smear-ripened cheese.</title>
        <authorList>
            <consortium name="US DOE Joint Genome Institute (JGI-PGF)"/>
            <person name="Walter F."/>
            <person name="Albersmeier A."/>
            <person name="Kalinowski J."/>
            <person name="Ruckert C."/>
        </authorList>
    </citation>
    <scope>NUCLEOTIDE SEQUENCE</scope>
    <source>
        <strain evidence="12">CGMCC 1.15082</strain>
    </source>
</reference>
<dbReference type="FunFam" id="2.40.440.10:FF:000002">
    <property type="entry name" value="L,D-transpeptidase ErfK/SrfK"/>
    <property type="match status" value="1"/>
</dbReference>
<dbReference type="SUPFAM" id="SSF141523">
    <property type="entry name" value="L,D-transpeptidase catalytic domain-like"/>
    <property type="match status" value="1"/>
</dbReference>
<evidence type="ECO:0000256" key="9">
    <source>
        <dbReference type="PROSITE-ProRule" id="PRU01373"/>
    </source>
</evidence>
<dbReference type="GO" id="GO:0071555">
    <property type="term" value="P:cell wall organization"/>
    <property type="evidence" value="ECO:0007669"/>
    <property type="project" value="UniProtKB-UniRule"/>
</dbReference>
<dbReference type="EMBL" id="BMHH01000019">
    <property type="protein sequence ID" value="GGB05816.1"/>
    <property type="molecule type" value="Genomic_DNA"/>
</dbReference>
<dbReference type="Gene3D" id="2.40.440.10">
    <property type="entry name" value="L,D-transpeptidase catalytic domain-like"/>
    <property type="match status" value="1"/>
</dbReference>
<dbReference type="GO" id="GO:0018104">
    <property type="term" value="P:peptidoglycan-protein cross-linking"/>
    <property type="evidence" value="ECO:0007669"/>
    <property type="project" value="TreeGrafter"/>
</dbReference>
<gene>
    <name evidence="12" type="ORF">GCM10011491_37380</name>
</gene>
<dbReference type="Pfam" id="PF03734">
    <property type="entry name" value="YkuD"/>
    <property type="match status" value="1"/>
</dbReference>
<protein>
    <submittedName>
        <fullName evidence="12">ErfK/srfK</fullName>
    </submittedName>
</protein>
<evidence type="ECO:0000256" key="1">
    <source>
        <dbReference type="ARBA" id="ARBA00004752"/>
    </source>
</evidence>
<evidence type="ECO:0000259" key="11">
    <source>
        <dbReference type="PROSITE" id="PS52029"/>
    </source>
</evidence>
<evidence type="ECO:0000256" key="3">
    <source>
        <dbReference type="ARBA" id="ARBA00022676"/>
    </source>
</evidence>
<accession>A0A916SNX4</accession>
<name>A0A916SNX4_9HYPH</name>
<evidence type="ECO:0000256" key="8">
    <source>
        <dbReference type="ARBA" id="ARBA00023316"/>
    </source>
</evidence>
<evidence type="ECO:0000256" key="10">
    <source>
        <dbReference type="SAM" id="SignalP"/>
    </source>
</evidence>
<comment type="similarity">
    <text evidence="2">Belongs to the YkuD family.</text>
</comment>
<comment type="pathway">
    <text evidence="1 9">Cell wall biogenesis; peptidoglycan biosynthesis.</text>
</comment>
<comment type="caution">
    <text evidence="12">The sequence shown here is derived from an EMBL/GenBank/DDBJ whole genome shotgun (WGS) entry which is preliminary data.</text>
</comment>
<dbReference type="InterPro" id="IPR038063">
    <property type="entry name" value="Transpep_catalytic_dom"/>
</dbReference>
<evidence type="ECO:0000256" key="5">
    <source>
        <dbReference type="ARBA" id="ARBA00022801"/>
    </source>
</evidence>
<evidence type="ECO:0000256" key="4">
    <source>
        <dbReference type="ARBA" id="ARBA00022679"/>
    </source>
</evidence>
<sequence length="207" mass="22925">MLKFNARWLFLIVMLIAIPATQVQAQPAGAPVFDESYIDFLYSPTRPAPAPSTPHATNKNADRGTRQRIAYQSAEPVGTILIDTTARRLYLIEAGGFAQTYKVGVGREGYGWRGTERISAKKHWPDWRPPADMLARRPDLPRYMAGGPENPLGARALYLGGTLYRIHGSNEPETVGEAASSGCFRMTNTDIIDLYERVNVGAKVRVF</sequence>
<evidence type="ECO:0000313" key="13">
    <source>
        <dbReference type="Proteomes" id="UP000646478"/>
    </source>
</evidence>
<feature type="signal peptide" evidence="10">
    <location>
        <begin position="1"/>
        <end position="25"/>
    </location>
</feature>
<evidence type="ECO:0000256" key="6">
    <source>
        <dbReference type="ARBA" id="ARBA00022960"/>
    </source>
</evidence>
<keyword evidence="3" id="KW-0328">Glycosyltransferase</keyword>
<dbReference type="GO" id="GO:0071972">
    <property type="term" value="F:peptidoglycan L,D-transpeptidase activity"/>
    <property type="evidence" value="ECO:0007669"/>
    <property type="project" value="TreeGrafter"/>
</dbReference>
<feature type="domain" description="L,D-TPase catalytic" evidence="11">
    <location>
        <begin position="78"/>
        <end position="207"/>
    </location>
</feature>
<feature type="active site" description="Proton donor/acceptor" evidence="9">
    <location>
        <position position="167"/>
    </location>
</feature>
<dbReference type="PANTHER" id="PTHR30582:SF24">
    <property type="entry name" value="L,D-TRANSPEPTIDASE ERFK_SRFK-RELATED"/>
    <property type="match status" value="1"/>
</dbReference>
<evidence type="ECO:0000313" key="12">
    <source>
        <dbReference type="EMBL" id="GGB05816.1"/>
    </source>
</evidence>
<dbReference type="AlphaFoldDB" id="A0A916SNX4"/>
<keyword evidence="4" id="KW-0808">Transferase</keyword>
<keyword evidence="13" id="KW-1185">Reference proteome</keyword>
<dbReference type="GO" id="GO:0005576">
    <property type="term" value="C:extracellular region"/>
    <property type="evidence" value="ECO:0007669"/>
    <property type="project" value="TreeGrafter"/>
</dbReference>
<dbReference type="Proteomes" id="UP000646478">
    <property type="component" value="Unassembled WGS sequence"/>
</dbReference>
<evidence type="ECO:0000256" key="7">
    <source>
        <dbReference type="ARBA" id="ARBA00022984"/>
    </source>
</evidence>
<dbReference type="PROSITE" id="PS52029">
    <property type="entry name" value="LD_TPASE"/>
    <property type="match status" value="1"/>
</dbReference>
<keyword evidence="7 9" id="KW-0573">Peptidoglycan synthesis</keyword>
<dbReference type="InterPro" id="IPR005490">
    <property type="entry name" value="LD_TPept_cat_dom"/>
</dbReference>
<dbReference type="RefSeq" id="WP_188825707.1">
    <property type="nucleotide sequence ID" value="NZ_BMHH01000019.1"/>
</dbReference>
<proteinExistence type="inferred from homology"/>
<dbReference type="GO" id="GO:0008360">
    <property type="term" value="P:regulation of cell shape"/>
    <property type="evidence" value="ECO:0007669"/>
    <property type="project" value="UniProtKB-UniRule"/>
</dbReference>
<feature type="chain" id="PRO_5036857320" evidence="10">
    <location>
        <begin position="26"/>
        <end position="207"/>
    </location>
</feature>
<keyword evidence="5" id="KW-0378">Hydrolase</keyword>
<dbReference type="GO" id="GO:0016757">
    <property type="term" value="F:glycosyltransferase activity"/>
    <property type="evidence" value="ECO:0007669"/>
    <property type="project" value="UniProtKB-KW"/>
</dbReference>
<keyword evidence="6 9" id="KW-0133">Cell shape</keyword>
<organism evidence="12 13">
    <name type="scientific">Brucella endophytica</name>
    <dbReference type="NCBI Taxonomy" id="1963359"/>
    <lineage>
        <taxon>Bacteria</taxon>
        <taxon>Pseudomonadati</taxon>
        <taxon>Pseudomonadota</taxon>
        <taxon>Alphaproteobacteria</taxon>
        <taxon>Hyphomicrobiales</taxon>
        <taxon>Brucellaceae</taxon>
        <taxon>Brucella/Ochrobactrum group</taxon>
        <taxon>Brucella</taxon>
    </lineage>
</organism>
<dbReference type="InterPro" id="IPR050979">
    <property type="entry name" value="LD-transpeptidase"/>
</dbReference>
<dbReference type="CDD" id="cd16913">
    <property type="entry name" value="YkuD_like"/>
    <property type="match status" value="1"/>
</dbReference>
<dbReference type="PANTHER" id="PTHR30582">
    <property type="entry name" value="L,D-TRANSPEPTIDASE"/>
    <property type="match status" value="1"/>
</dbReference>
<feature type="active site" description="Nucleophile" evidence="9">
    <location>
        <position position="183"/>
    </location>
</feature>